<proteinExistence type="inferred from homology"/>
<dbReference type="NCBIfam" id="TIGR03718">
    <property type="entry name" value="R_switched_Alx"/>
    <property type="match status" value="1"/>
</dbReference>
<evidence type="ECO:0000256" key="5">
    <source>
        <dbReference type="ARBA" id="ARBA00023136"/>
    </source>
</evidence>
<protein>
    <submittedName>
        <fullName evidence="6">Putative membrane protein</fullName>
    </submittedName>
</protein>
<dbReference type="GO" id="GO:0016020">
    <property type="term" value="C:membrane"/>
    <property type="evidence" value="ECO:0007669"/>
    <property type="project" value="UniProtKB-SubCell"/>
</dbReference>
<gene>
    <name evidence="6" type="ORF">MSHI_20760</name>
</gene>
<evidence type="ECO:0000256" key="3">
    <source>
        <dbReference type="ARBA" id="ARBA00022692"/>
    </source>
</evidence>
<organism evidence="6 7">
    <name type="scientific">Mycobacterium shinjukuense</name>
    <dbReference type="NCBI Taxonomy" id="398694"/>
    <lineage>
        <taxon>Bacteria</taxon>
        <taxon>Bacillati</taxon>
        <taxon>Actinomycetota</taxon>
        <taxon>Actinomycetes</taxon>
        <taxon>Mycobacteriales</taxon>
        <taxon>Mycobacteriaceae</taxon>
        <taxon>Mycobacterium</taxon>
    </lineage>
</organism>
<dbReference type="OrthoDB" id="5242957at2"/>
<evidence type="ECO:0000313" key="7">
    <source>
        <dbReference type="Proteomes" id="UP000467236"/>
    </source>
</evidence>
<keyword evidence="3" id="KW-0812">Transmembrane</keyword>
<keyword evidence="7" id="KW-1185">Reference proteome</keyword>
<keyword evidence="4" id="KW-1133">Transmembrane helix</keyword>
<reference evidence="6 7" key="1">
    <citation type="journal article" date="2019" name="Emerg. Microbes Infect.">
        <title>Comprehensive subspecies identification of 175 nontuberculous mycobacteria species based on 7547 genomic profiles.</title>
        <authorList>
            <person name="Matsumoto Y."/>
            <person name="Kinjo T."/>
            <person name="Motooka D."/>
            <person name="Nabeya D."/>
            <person name="Jung N."/>
            <person name="Uechi K."/>
            <person name="Horii T."/>
            <person name="Iida T."/>
            <person name="Fujita J."/>
            <person name="Nakamura S."/>
        </authorList>
    </citation>
    <scope>NUCLEOTIDE SEQUENCE [LARGE SCALE GENOMIC DNA]</scope>
    <source>
        <strain evidence="6 7">JCM 14233</strain>
    </source>
</reference>
<dbReference type="Proteomes" id="UP000467236">
    <property type="component" value="Chromosome"/>
</dbReference>
<accession>A0A7I7MQE8</accession>
<evidence type="ECO:0000256" key="1">
    <source>
        <dbReference type="ARBA" id="ARBA00004141"/>
    </source>
</evidence>
<keyword evidence="5" id="KW-0472">Membrane</keyword>
<dbReference type="Pfam" id="PF03741">
    <property type="entry name" value="TerC"/>
    <property type="match status" value="1"/>
</dbReference>
<dbReference type="PANTHER" id="PTHR30238:SF0">
    <property type="entry name" value="THYLAKOID MEMBRANE PROTEIN TERC, CHLOROPLASTIC"/>
    <property type="match status" value="1"/>
</dbReference>
<name>A0A7I7MQE8_9MYCO</name>
<comment type="subcellular location">
    <subcellularLocation>
        <location evidence="1">Membrane</location>
        <topology evidence="1">Multi-pass membrane protein</topology>
    </subcellularLocation>
</comment>
<comment type="similarity">
    <text evidence="2">Belongs to the TerC family.</text>
</comment>
<dbReference type="AlphaFoldDB" id="A0A7I7MQE8"/>
<evidence type="ECO:0000256" key="2">
    <source>
        <dbReference type="ARBA" id="ARBA00007511"/>
    </source>
</evidence>
<dbReference type="InterPro" id="IPR022369">
    <property type="entry name" value="Integral_membrane_TerC_rswitch"/>
</dbReference>
<evidence type="ECO:0000256" key="4">
    <source>
        <dbReference type="ARBA" id="ARBA00022989"/>
    </source>
</evidence>
<sequence length="397" mass="43264">MGVSGLVWALTVGVIAGLLLFDYVFHVRQTHVPTLREAAIWSATYVGIAIVFGIGVFVLGSPEMATEYFAGYLSNKALSVDNLFVFVVIISGFGVPRVAQQKVLLFGVVFALVARTGLILLGAALIENFNWAFYLLGVALLAMAGNLVTSAETEGRTADNVVIRLANRLLRTSQHYDGDRLFTRERGKRVMTPMVLVMIAVGGSDVLFAFDSMPALFGLTENVYLVFAATAFSLLGLRQLYFLIDNMLDRLVYLSYGLAAILGFIGVKLVLQALHDNKIPFINRGKPVPIVPISTATSLAAIVIILLGTTVVSLCSARGRKHNAVSRARRRALEYLDLCYRGDATERAKIFDALRAAERRLDSLPAKFRAEVGQEHELRALLQRAHDAHRAHGGTAG</sequence>
<dbReference type="InterPro" id="IPR005496">
    <property type="entry name" value="Integral_membrane_TerC"/>
</dbReference>
<evidence type="ECO:0000313" key="6">
    <source>
        <dbReference type="EMBL" id="BBX74170.1"/>
    </source>
</evidence>
<dbReference type="KEGG" id="mshj:MSHI_20760"/>
<dbReference type="PANTHER" id="PTHR30238">
    <property type="entry name" value="MEMBRANE BOUND PREDICTED REDOX MODULATOR"/>
    <property type="match status" value="1"/>
</dbReference>
<dbReference type="EMBL" id="AP022575">
    <property type="protein sequence ID" value="BBX74170.1"/>
    <property type="molecule type" value="Genomic_DNA"/>
</dbReference>
<dbReference type="RefSeq" id="WP_083046950.1">
    <property type="nucleotide sequence ID" value="NZ_AP022575.1"/>
</dbReference>